<evidence type="ECO:0000256" key="1">
    <source>
        <dbReference type="SAM" id="MobiDB-lite"/>
    </source>
</evidence>
<protein>
    <submittedName>
        <fullName evidence="2">GLE1-domain-containing protein</fullName>
    </submittedName>
</protein>
<organism evidence="2 3">
    <name type="scientific">Teratosphaeria nubilosa</name>
    <dbReference type="NCBI Taxonomy" id="161662"/>
    <lineage>
        <taxon>Eukaryota</taxon>
        <taxon>Fungi</taxon>
        <taxon>Dikarya</taxon>
        <taxon>Ascomycota</taxon>
        <taxon>Pezizomycotina</taxon>
        <taxon>Dothideomycetes</taxon>
        <taxon>Dothideomycetidae</taxon>
        <taxon>Mycosphaerellales</taxon>
        <taxon>Teratosphaeriaceae</taxon>
        <taxon>Teratosphaeria</taxon>
    </lineage>
</organism>
<accession>A0A6G1L5W4</accession>
<evidence type="ECO:0000313" key="2">
    <source>
        <dbReference type="EMBL" id="KAF2767982.1"/>
    </source>
</evidence>
<feature type="region of interest" description="Disordered" evidence="1">
    <location>
        <begin position="118"/>
        <end position="250"/>
    </location>
</feature>
<dbReference type="Proteomes" id="UP000799436">
    <property type="component" value="Unassembled WGS sequence"/>
</dbReference>
<feature type="compositionally biased region" description="Polar residues" evidence="1">
    <location>
        <begin position="1"/>
        <end position="18"/>
    </location>
</feature>
<dbReference type="InterPro" id="IPR038506">
    <property type="entry name" value="GLE1-like_sf"/>
</dbReference>
<dbReference type="Pfam" id="PF07817">
    <property type="entry name" value="GLE1"/>
    <property type="match status" value="1"/>
</dbReference>
<dbReference type="Gene3D" id="1.25.40.510">
    <property type="entry name" value="GLE1-like"/>
    <property type="match status" value="1"/>
</dbReference>
<reference evidence="2" key="1">
    <citation type="journal article" date="2020" name="Stud. Mycol.">
        <title>101 Dothideomycetes genomes: a test case for predicting lifestyles and emergence of pathogens.</title>
        <authorList>
            <person name="Haridas S."/>
            <person name="Albert R."/>
            <person name="Binder M."/>
            <person name="Bloem J."/>
            <person name="Labutti K."/>
            <person name="Salamov A."/>
            <person name="Andreopoulos B."/>
            <person name="Baker S."/>
            <person name="Barry K."/>
            <person name="Bills G."/>
            <person name="Bluhm B."/>
            <person name="Cannon C."/>
            <person name="Castanera R."/>
            <person name="Culley D."/>
            <person name="Daum C."/>
            <person name="Ezra D."/>
            <person name="Gonzalez J."/>
            <person name="Henrissat B."/>
            <person name="Kuo A."/>
            <person name="Liang C."/>
            <person name="Lipzen A."/>
            <person name="Lutzoni F."/>
            <person name="Magnuson J."/>
            <person name="Mondo S."/>
            <person name="Nolan M."/>
            <person name="Ohm R."/>
            <person name="Pangilinan J."/>
            <person name="Park H.-J."/>
            <person name="Ramirez L."/>
            <person name="Alfaro M."/>
            <person name="Sun H."/>
            <person name="Tritt A."/>
            <person name="Yoshinaga Y."/>
            <person name="Zwiers L.-H."/>
            <person name="Turgeon B."/>
            <person name="Goodwin S."/>
            <person name="Spatafora J."/>
            <person name="Crous P."/>
            <person name="Grigoriev I."/>
        </authorList>
    </citation>
    <scope>NUCLEOTIDE SEQUENCE</scope>
    <source>
        <strain evidence="2">CBS 116005</strain>
    </source>
</reference>
<gene>
    <name evidence="2" type="ORF">EJ03DRAFT_352590</name>
</gene>
<dbReference type="GO" id="GO:0005643">
    <property type="term" value="C:nuclear pore"/>
    <property type="evidence" value="ECO:0007669"/>
    <property type="project" value="InterPro"/>
</dbReference>
<evidence type="ECO:0000313" key="3">
    <source>
        <dbReference type="Proteomes" id="UP000799436"/>
    </source>
</evidence>
<feature type="compositionally biased region" description="Polar residues" evidence="1">
    <location>
        <begin position="36"/>
        <end position="53"/>
    </location>
</feature>
<feature type="compositionally biased region" description="Low complexity" evidence="1">
    <location>
        <begin position="222"/>
        <end position="247"/>
    </location>
</feature>
<feature type="region of interest" description="Disordered" evidence="1">
    <location>
        <begin position="1"/>
        <end position="55"/>
    </location>
</feature>
<proteinExistence type="predicted"/>
<dbReference type="OrthoDB" id="420884at2759"/>
<dbReference type="AlphaFoldDB" id="A0A6G1L5W4"/>
<dbReference type="EMBL" id="ML995849">
    <property type="protein sequence ID" value="KAF2767982.1"/>
    <property type="molecule type" value="Genomic_DNA"/>
</dbReference>
<dbReference type="InterPro" id="IPR012476">
    <property type="entry name" value="GLE1"/>
</dbReference>
<sequence length="620" mass="70050">MSSPLHSADSNGRHTASVSPARARRADSGHGRVNGFHSSPSRSLQQPNDSPSRQLWDEMSKLYLNEEKTFRDVLNAQTAEQERLHKEALREALERHEAVRESAERARAQLELEIRIERQKRAEREKAELAKKERELAEAKAAAEHRELEEAKRQEQERKQRQALQRVKEEQARRAEAQKQQEAKDKAEREAARQKGEADRKAREDAKAREDTAARERERQAAAKPPAQPAAAITHGAGSHASAPASSVTQQAGDALAQAVNQGLVSNLQKREQEHEQYLQIHSKLKALRNRVQQILAQMTKDANAAHQAKINARQAPERSRAEMPPAKQKMDYWKQEIRKKIGQLNKVDKNENKQKLAEVRAILSQAKSDELMTQCQRVDITEYIIGVHSRQPVPATSDAEKQYPELMLYLLNLTAKLLLKQLYQDTGEDTKIADAIGVFACTIFSVPEFRWQGVSLIDIVWAKYHVLAPALFGLNPPPTAAGRRLIGWKADMDATEFYRAQWAYGAGFSALTLRDFSRSKNPNPAPNRIWWESMSRILNVPAGQAQHAHYWLVKGMIEDWVPRIIGIFGGAGKAILKTCVRELPKKGPRDANKQVKMEGPVLALQSLDTNLQKQWNITL</sequence>
<dbReference type="GO" id="GO:0016973">
    <property type="term" value="P:poly(A)+ mRNA export from nucleus"/>
    <property type="evidence" value="ECO:0007669"/>
    <property type="project" value="InterPro"/>
</dbReference>
<keyword evidence="3" id="KW-1185">Reference proteome</keyword>
<feature type="region of interest" description="Disordered" evidence="1">
    <location>
        <begin position="306"/>
        <end position="331"/>
    </location>
</feature>
<name>A0A6G1L5W4_9PEZI</name>
<feature type="compositionally biased region" description="Basic and acidic residues" evidence="1">
    <location>
        <begin position="118"/>
        <end position="221"/>
    </location>
</feature>